<dbReference type="InterPro" id="IPR033459">
    <property type="entry name" value="AveC-like"/>
</dbReference>
<gene>
    <name evidence="3" type="ORF">D3874_21235</name>
</gene>
<feature type="transmembrane region" description="Helical" evidence="2">
    <location>
        <begin position="338"/>
        <end position="363"/>
    </location>
</feature>
<protein>
    <submittedName>
        <fullName evidence="3">Spirocyclase, AveC family</fullName>
    </submittedName>
</protein>
<name>A0A418WJ87_9PROT</name>
<keyword evidence="2" id="KW-0812">Transmembrane</keyword>
<feature type="transmembrane region" description="Helical" evidence="2">
    <location>
        <begin position="454"/>
        <end position="475"/>
    </location>
</feature>
<evidence type="ECO:0000256" key="1">
    <source>
        <dbReference type="SAM" id="MobiDB-lite"/>
    </source>
</evidence>
<dbReference type="Proteomes" id="UP000284605">
    <property type="component" value="Unassembled WGS sequence"/>
</dbReference>
<reference evidence="3 4" key="1">
    <citation type="submission" date="2018-09" db="EMBL/GenBank/DDBJ databases">
        <authorList>
            <person name="Zhu H."/>
        </authorList>
    </citation>
    <scope>NUCLEOTIDE SEQUENCE [LARGE SCALE GENOMIC DNA]</scope>
    <source>
        <strain evidence="3 4">K1W22B-8</strain>
    </source>
</reference>
<feature type="transmembrane region" description="Helical" evidence="2">
    <location>
        <begin position="431"/>
        <end position="448"/>
    </location>
</feature>
<accession>A0A418WJ87</accession>
<evidence type="ECO:0000313" key="3">
    <source>
        <dbReference type="EMBL" id="RJF90117.1"/>
    </source>
</evidence>
<feature type="transmembrane region" description="Helical" evidence="2">
    <location>
        <begin position="295"/>
        <end position="318"/>
    </location>
</feature>
<sequence length="622" mass="67712">MRRDQGDQPLLLLHEGLGAPRAHHADEAVEVFQAADPGAHVVVDVGNLEQLVELAVFRAIEGEPVVDRVDLAQPGFHIGPVLLVFAFVLDEFVEGDGADVDRRLLAQRRLGHDRQGDELGIQIFAQEFQALLPGHILERTLIDLPDQQAELFLRRAFGLRFHHIEPRKRRTLCRPAARAATIHPVQDATACRQGQARPGSVVSGDVSLGTSRPPRLPTARRDFPAFLHASRLIPQLDDGPTAFLGQTLACVSQCEQFRDRPVSGGVKPAESEPLGETMASISASTGTPAAQARPILWWGTLGAGFLALQLYILTAWILSDDFKPVAPGPDALSPIGTITMWGVAITFVGAAIGGLAWIGWTLVRERALSTTQILMVGCWTCLWQDATINLLRPVALYNTHYPNMGSWAEHIPFWFSPHGVLNAQPLTFQSSLYLVMIPTWVLTAYGVMKLARRLWPRLVAPQLFLIAMAFITVAQTGAEVAMVRGEIFAYGGAIHALSVFPGTRWQFPVYGAFLWSIGTVALGALLFWRDQAGRTAVEQGIERLDLGRGASNGLRCLAMAGAANLAILAYYLPFMFISLYSDPWPTDFPSYFTNGICGAGTGYACPDPALPIPSHLVPPAPL</sequence>
<comment type="caution">
    <text evidence="3">The sequence shown here is derived from an EMBL/GenBank/DDBJ whole genome shotgun (WGS) entry which is preliminary data.</text>
</comment>
<dbReference type="EMBL" id="QYUK01000011">
    <property type="protein sequence ID" value="RJF90117.1"/>
    <property type="molecule type" value="Genomic_DNA"/>
</dbReference>
<dbReference type="Pfam" id="PF17198">
    <property type="entry name" value="AveC_like"/>
    <property type="match status" value="1"/>
</dbReference>
<evidence type="ECO:0000313" key="4">
    <source>
        <dbReference type="Proteomes" id="UP000284605"/>
    </source>
</evidence>
<keyword evidence="2" id="KW-0472">Membrane</keyword>
<keyword evidence="2" id="KW-1133">Transmembrane helix</keyword>
<organism evidence="3 4">
    <name type="scientific">Oleomonas cavernae</name>
    <dbReference type="NCBI Taxonomy" id="2320859"/>
    <lineage>
        <taxon>Bacteria</taxon>
        <taxon>Pseudomonadati</taxon>
        <taxon>Pseudomonadota</taxon>
        <taxon>Alphaproteobacteria</taxon>
        <taxon>Acetobacterales</taxon>
        <taxon>Acetobacteraceae</taxon>
        <taxon>Oleomonas</taxon>
    </lineage>
</organism>
<feature type="region of interest" description="Disordered" evidence="1">
    <location>
        <begin position="193"/>
        <end position="214"/>
    </location>
</feature>
<feature type="transmembrane region" description="Helical" evidence="2">
    <location>
        <begin position="509"/>
        <end position="528"/>
    </location>
</feature>
<keyword evidence="4" id="KW-1185">Reference proteome</keyword>
<dbReference type="AlphaFoldDB" id="A0A418WJ87"/>
<evidence type="ECO:0000256" key="2">
    <source>
        <dbReference type="SAM" id="Phobius"/>
    </source>
</evidence>
<proteinExistence type="predicted"/>
<feature type="transmembrane region" description="Helical" evidence="2">
    <location>
        <begin position="556"/>
        <end position="580"/>
    </location>
</feature>